<sequence length="356" mass="37987">MSPEAADAVVADAVVVEAMGVPVGIPVTGSTAERLRRQWSRALTERDAATVVDLDGLDPGDAVAHDYAVTSRVTLAALDATAGQRINLHAGAVADDEGRALALVGASGSGKTTAVHRLARRLGYLSDETTSIDERLVVHPHAKPLSVIDDPDVPLVKQSLSPDDLDLVRPPATSYLHRLVLLHRGDGETGLVPLAPAHAIAEMVAQTSSLVQLQHPMLRLADTIDACGGVWGLHYDEFEHWIDALVDLLDTEGQPPLPRLHHPGTDTVEAAAGAWSRAPWRDAVEYDDELVLMVGSRVHVLAGLGIVLWLALETPCTLDELVEEVRELWGEHPDAVTLVTGALELMADEGMLRPPG</sequence>
<accession>A0A7Y9KSG2</accession>
<dbReference type="Proteomes" id="UP000549911">
    <property type="component" value="Unassembled WGS sequence"/>
</dbReference>
<organism evidence="1 2">
    <name type="scientific">Nocardioides cavernae</name>
    <dbReference type="NCBI Taxonomy" id="1921566"/>
    <lineage>
        <taxon>Bacteria</taxon>
        <taxon>Bacillati</taxon>
        <taxon>Actinomycetota</taxon>
        <taxon>Actinomycetes</taxon>
        <taxon>Propionibacteriales</taxon>
        <taxon>Nocardioidaceae</taxon>
        <taxon>Nocardioides</taxon>
    </lineage>
</organism>
<dbReference type="Gene3D" id="3.40.50.300">
    <property type="entry name" value="P-loop containing nucleotide triphosphate hydrolases"/>
    <property type="match status" value="1"/>
</dbReference>
<dbReference type="AlphaFoldDB" id="A0A7Y9KSG2"/>
<dbReference type="RefSeq" id="WP_179618412.1">
    <property type="nucleotide sequence ID" value="NZ_JACCBW010000001.1"/>
</dbReference>
<reference evidence="1 2" key="1">
    <citation type="submission" date="2020-07" db="EMBL/GenBank/DDBJ databases">
        <authorList>
            <person name="Partida-Martinez L."/>
            <person name="Huntemann M."/>
            <person name="Clum A."/>
            <person name="Wang J."/>
            <person name="Palaniappan K."/>
            <person name="Ritter S."/>
            <person name="Chen I.-M."/>
            <person name="Stamatis D."/>
            <person name="Reddy T."/>
            <person name="O'Malley R."/>
            <person name="Daum C."/>
            <person name="Shapiro N."/>
            <person name="Ivanova N."/>
            <person name="Kyrpides N."/>
            <person name="Woyke T."/>
        </authorList>
    </citation>
    <scope>NUCLEOTIDE SEQUENCE [LARGE SCALE GENOMIC DNA]</scope>
    <source>
        <strain evidence="1 2">AT2.17</strain>
    </source>
</reference>
<gene>
    <name evidence="1" type="ORF">F4692_000907</name>
</gene>
<dbReference type="SUPFAM" id="SSF53795">
    <property type="entry name" value="PEP carboxykinase-like"/>
    <property type="match status" value="1"/>
</dbReference>
<protein>
    <submittedName>
        <fullName evidence="1">Uncharacterized protein</fullName>
    </submittedName>
</protein>
<dbReference type="InterPro" id="IPR027417">
    <property type="entry name" value="P-loop_NTPase"/>
</dbReference>
<reference evidence="1 2" key="2">
    <citation type="submission" date="2020-08" db="EMBL/GenBank/DDBJ databases">
        <title>The Agave Microbiome: Exploring the role of microbial communities in plant adaptations to desert environments.</title>
        <authorList>
            <person name="Partida-Martinez L.P."/>
        </authorList>
    </citation>
    <scope>NUCLEOTIDE SEQUENCE [LARGE SCALE GENOMIC DNA]</scope>
    <source>
        <strain evidence="1 2">AT2.17</strain>
    </source>
</reference>
<keyword evidence="2" id="KW-1185">Reference proteome</keyword>
<comment type="caution">
    <text evidence="1">The sequence shown here is derived from an EMBL/GenBank/DDBJ whole genome shotgun (WGS) entry which is preliminary data.</text>
</comment>
<evidence type="ECO:0000313" key="2">
    <source>
        <dbReference type="Proteomes" id="UP000549911"/>
    </source>
</evidence>
<dbReference type="EMBL" id="JACCBW010000001">
    <property type="protein sequence ID" value="NYE35803.1"/>
    <property type="molecule type" value="Genomic_DNA"/>
</dbReference>
<evidence type="ECO:0000313" key="1">
    <source>
        <dbReference type="EMBL" id="NYE35803.1"/>
    </source>
</evidence>
<name>A0A7Y9KSG2_9ACTN</name>
<proteinExistence type="predicted"/>